<evidence type="ECO:0000313" key="3">
    <source>
        <dbReference type="Proteomes" id="UP001634394"/>
    </source>
</evidence>
<feature type="signal peptide" evidence="1">
    <location>
        <begin position="1"/>
        <end position="26"/>
    </location>
</feature>
<organism evidence="2 3">
    <name type="scientific">Sinanodonta woodiana</name>
    <name type="common">Chinese pond mussel</name>
    <name type="synonym">Anodonta woodiana</name>
    <dbReference type="NCBI Taxonomy" id="1069815"/>
    <lineage>
        <taxon>Eukaryota</taxon>
        <taxon>Metazoa</taxon>
        <taxon>Spiralia</taxon>
        <taxon>Lophotrochozoa</taxon>
        <taxon>Mollusca</taxon>
        <taxon>Bivalvia</taxon>
        <taxon>Autobranchia</taxon>
        <taxon>Heteroconchia</taxon>
        <taxon>Palaeoheterodonta</taxon>
        <taxon>Unionida</taxon>
        <taxon>Unionoidea</taxon>
        <taxon>Unionidae</taxon>
        <taxon>Unioninae</taxon>
        <taxon>Sinanodonta</taxon>
    </lineage>
</organism>
<name>A0ABD3XT58_SINWO</name>
<dbReference type="AlphaFoldDB" id="A0ABD3XT58"/>
<gene>
    <name evidence="2" type="ORF">ACJMK2_001111</name>
</gene>
<dbReference type="EMBL" id="JBJQND010000001">
    <property type="protein sequence ID" value="KAL3888751.1"/>
    <property type="molecule type" value="Genomic_DNA"/>
</dbReference>
<dbReference type="Proteomes" id="UP001634394">
    <property type="component" value="Unassembled WGS sequence"/>
</dbReference>
<evidence type="ECO:0000313" key="2">
    <source>
        <dbReference type="EMBL" id="KAL3888751.1"/>
    </source>
</evidence>
<feature type="chain" id="PRO_5044763002" description="Apple domain-containing protein" evidence="1">
    <location>
        <begin position="27"/>
        <end position="114"/>
    </location>
</feature>
<comment type="caution">
    <text evidence="2">The sequence shown here is derived from an EMBL/GenBank/DDBJ whole genome shotgun (WGS) entry which is preliminary data.</text>
</comment>
<sequence>MMNYLLISRIVLSSHSLLLLIEVSIAQDLSVCSSWESDYDSDNNLDQSIILWEKIERPFIDCALYCGMDSSCRSFFYNPSLETCLGSLSYKRGLPDNQAVQQGWNYYTRMYNVD</sequence>
<reference evidence="2 3" key="1">
    <citation type="submission" date="2024-11" db="EMBL/GenBank/DDBJ databases">
        <title>Chromosome-level genome assembly of the freshwater bivalve Anodonta woodiana.</title>
        <authorList>
            <person name="Chen X."/>
        </authorList>
    </citation>
    <scope>NUCLEOTIDE SEQUENCE [LARGE SCALE GENOMIC DNA]</scope>
    <source>
        <strain evidence="2">MN2024</strain>
        <tissue evidence="2">Gills</tissue>
    </source>
</reference>
<keyword evidence="1" id="KW-0732">Signal</keyword>
<keyword evidence="3" id="KW-1185">Reference proteome</keyword>
<dbReference type="SUPFAM" id="SSF57414">
    <property type="entry name" value="Hairpin loop containing domain-like"/>
    <property type="match status" value="1"/>
</dbReference>
<evidence type="ECO:0008006" key="4">
    <source>
        <dbReference type="Google" id="ProtNLM"/>
    </source>
</evidence>
<proteinExistence type="predicted"/>
<evidence type="ECO:0000256" key="1">
    <source>
        <dbReference type="SAM" id="SignalP"/>
    </source>
</evidence>
<accession>A0ABD3XT58</accession>
<protein>
    <recommendedName>
        <fullName evidence="4">Apple domain-containing protein</fullName>
    </recommendedName>
</protein>